<sequence length="112" mass="11596">MRLSSRLDEHRREAVDVAVLGQEVRPQEGGHLLLAAVGAEGGMGAVAVAGAVEDRGDARFAKGKALPAWSHDIRFLDGCFDGVVAERLVGSGRAGPGAAQGREDAGCGQEKF</sequence>
<dbReference type="EMBL" id="CP114029">
    <property type="protein sequence ID" value="WAP71387.1"/>
    <property type="molecule type" value="Genomic_DNA"/>
</dbReference>
<proteinExistence type="predicted"/>
<protein>
    <submittedName>
        <fullName evidence="2">Uncharacterized protein</fullName>
    </submittedName>
</protein>
<keyword evidence="3" id="KW-1185">Reference proteome</keyword>
<evidence type="ECO:0000256" key="1">
    <source>
        <dbReference type="SAM" id="MobiDB-lite"/>
    </source>
</evidence>
<accession>A0ABY7C723</accession>
<name>A0ABY7C723_9HYPH</name>
<feature type="region of interest" description="Disordered" evidence="1">
    <location>
        <begin position="92"/>
        <end position="112"/>
    </location>
</feature>
<dbReference type="RefSeq" id="WP_268883930.1">
    <property type="nucleotide sequence ID" value="NZ_CP114029.1"/>
</dbReference>
<dbReference type="Proteomes" id="UP001164020">
    <property type="component" value="Chromosome"/>
</dbReference>
<organism evidence="2 3">
    <name type="scientific">Jiella pelagia</name>
    <dbReference type="NCBI Taxonomy" id="2986949"/>
    <lineage>
        <taxon>Bacteria</taxon>
        <taxon>Pseudomonadati</taxon>
        <taxon>Pseudomonadota</taxon>
        <taxon>Alphaproteobacteria</taxon>
        <taxon>Hyphomicrobiales</taxon>
        <taxon>Aurantimonadaceae</taxon>
        <taxon>Jiella</taxon>
    </lineage>
</organism>
<feature type="compositionally biased region" description="Basic and acidic residues" evidence="1">
    <location>
        <begin position="101"/>
        <end position="112"/>
    </location>
</feature>
<reference evidence="2" key="1">
    <citation type="submission" date="2022-12" db="EMBL/GenBank/DDBJ databases">
        <title>Jiella pelagia sp. nov., isolated from phosphonate enriched culture of Northwest Pacific surface seawater.</title>
        <authorList>
            <person name="Shin D.Y."/>
            <person name="Hwang C.Y."/>
        </authorList>
    </citation>
    <scope>NUCLEOTIDE SEQUENCE</scope>
    <source>
        <strain evidence="2">HL-NP1</strain>
    </source>
</reference>
<evidence type="ECO:0000313" key="3">
    <source>
        <dbReference type="Proteomes" id="UP001164020"/>
    </source>
</evidence>
<gene>
    <name evidence="2" type="ORF">OH818_09665</name>
</gene>
<evidence type="ECO:0000313" key="2">
    <source>
        <dbReference type="EMBL" id="WAP71387.1"/>
    </source>
</evidence>